<dbReference type="SUPFAM" id="SSF53681">
    <property type="entry name" value="Aspartate/glutamate racemase"/>
    <property type="match status" value="2"/>
</dbReference>
<evidence type="ECO:0000256" key="4">
    <source>
        <dbReference type="ARBA" id="ARBA00022984"/>
    </source>
</evidence>
<dbReference type="HAMAP" id="MF_00258">
    <property type="entry name" value="Glu_racemase"/>
    <property type="match status" value="1"/>
</dbReference>
<keyword evidence="5 7" id="KW-0413">Isomerase</keyword>
<evidence type="ECO:0000256" key="6">
    <source>
        <dbReference type="ARBA" id="ARBA00023316"/>
    </source>
</evidence>
<feature type="active site" description="Proton donor/acceptor" evidence="7">
    <location>
        <position position="77"/>
    </location>
</feature>
<dbReference type="AlphaFoldDB" id="A0A2S6IA79"/>
<dbReference type="NCBIfam" id="TIGR00067">
    <property type="entry name" value="glut_race"/>
    <property type="match status" value="1"/>
</dbReference>
<dbReference type="InterPro" id="IPR001920">
    <property type="entry name" value="Asp/Glu_race"/>
</dbReference>
<dbReference type="InterPro" id="IPR004391">
    <property type="entry name" value="Glu_race"/>
</dbReference>
<evidence type="ECO:0000256" key="5">
    <source>
        <dbReference type="ARBA" id="ARBA00023235"/>
    </source>
</evidence>
<feature type="binding site" evidence="7">
    <location>
        <begin position="46"/>
        <end position="47"/>
    </location>
    <ligand>
        <name>substrate</name>
    </ligand>
</feature>
<keyword evidence="9" id="KW-1185">Reference proteome</keyword>
<keyword evidence="4 7" id="KW-0573">Peptidoglycan synthesis</keyword>
<reference evidence="8 9" key="1">
    <citation type="submission" date="2018-02" db="EMBL/GenBank/DDBJ databases">
        <title>Genomic Encyclopedia of Archaeal and Bacterial Type Strains, Phase II (KMG-II): from individual species to whole genera.</title>
        <authorList>
            <person name="Goeker M."/>
        </authorList>
    </citation>
    <scope>NUCLEOTIDE SEQUENCE [LARGE SCALE GENOMIC DNA]</scope>
    <source>
        <strain evidence="8 9">DSM 29526</strain>
    </source>
</reference>
<accession>A0A2S6IA79</accession>
<keyword evidence="3 7" id="KW-0133">Cell shape</keyword>
<comment type="pathway">
    <text evidence="7">Cell wall biogenesis; peptidoglycan biosynthesis.</text>
</comment>
<dbReference type="InterPro" id="IPR015942">
    <property type="entry name" value="Asp/Glu/hydantoin_racemase"/>
</dbReference>
<feature type="binding site" evidence="7">
    <location>
        <begin position="78"/>
        <end position="79"/>
    </location>
    <ligand>
        <name>substrate</name>
    </ligand>
</feature>
<dbReference type="EMBL" id="PTJC01000005">
    <property type="protein sequence ID" value="PPK88407.1"/>
    <property type="molecule type" value="Genomic_DNA"/>
</dbReference>
<protein>
    <recommendedName>
        <fullName evidence="2 7">Glutamate racemase</fullName>
        <ecNumber evidence="2 7">5.1.1.3</ecNumber>
    </recommendedName>
</protein>
<sequence>MFLPDHIGSIGVFDSGIGGLSVANAISGLLPRESMLYVADNGNAPYGARTNEEVLAFSRRITDFLLAGGVKMVVVACNTATSMAIDTLRELYPEVPFVGLEPAVKPAATGVRVGVMATAVTLRSARYLALRDKYLSGHQVWENPCAGLVPLIEEYGPGSPEIRRYLSELLAPAGPLDTVVLGCTHYPLIAADIAAVLPPGARVIDPSGAAARQVQRLLEKRDLLVATDGQTRYDFLATAGGAPLQRTLRALDQLNRNRRWLVPAVTVSRAAINF</sequence>
<comment type="catalytic activity">
    <reaction evidence="1 7">
        <text>L-glutamate = D-glutamate</text>
        <dbReference type="Rhea" id="RHEA:12813"/>
        <dbReference type="ChEBI" id="CHEBI:29985"/>
        <dbReference type="ChEBI" id="CHEBI:29986"/>
        <dbReference type="EC" id="5.1.1.3"/>
    </reaction>
</comment>
<dbReference type="PANTHER" id="PTHR21198:SF2">
    <property type="entry name" value="GLUTAMATE RACEMASE"/>
    <property type="match status" value="1"/>
</dbReference>
<name>A0A2S6IA79_9BACT</name>
<dbReference type="InterPro" id="IPR033134">
    <property type="entry name" value="Asp/Glu_racemase_AS_2"/>
</dbReference>
<dbReference type="GO" id="GO:0008360">
    <property type="term" value="P:regulation of cell shape"/>
    <property type="evidence" value="ECO:0007669"/>
    <property type="project" value="UniProtKB-KW"/>
</dbReference>
<dbReference type="Proteomes" id="UP000237662">
    <property type="component" value="Unassembled WGS sequence"/>
</dbReference>
<dbReference type="GO" id="GO:0071555">
    <property type="term" value="P:cell wall organization"/>
    <property type="evidence" value="ECO:0007669"/>
    <property type="project" value="UniProtKB-KW"/>
</dbReference>
<proteinExistence type="inferred from homology"/>
<dbReference type="GO" id="GO:0009252">
    <property type="term" value="P:peptidoglycan biosynthetic process"/>
    <property type="evidence" value="ECO:0007669"/>
    <property type="project" value="UniProtKB-UniRule"/>
</dbReference>
<comment type="similarity">
    <text evidence="7">Belongs to the aspartate/glutamate racemases family.</text>
</comment>
<dbReference type="PANTHER" id="PTHR21198">
    <property type="entry name" value="GLUTAMATE RACEMASE"/>
    <property type="match status" value="1"/>
</dbReference>
<dbReference type="Gene3D" id="3.40.50.1860">
    <property type="match status" value="2"/>
</dbReference>
<keyword evidence="6 7" id="KW-0961">Cell wall biogenesis/degradation</keyword>
<gene>
    <name evidence="7" type="primary">murI</name>
    <name evidence="8" type="ORF">CLV84_1374</name>
</gene>
<feature type="binding site" evidence="7">
    <location>
        <begin position="14"/>
        <end position="15"/>
    </location>
    <ligand>
        <name>substrate</name>
    </ligand>
</feature>
<evidence type="ECO:0000256" key="3">
    <source>
        <dbReference type="ARBA" id="ARBA00022960"/>
    </source>
</evidence>
<dbReference type="RefSeq" id="WP_245911398.1">
    <property type="nucleotide sequence ID" value="NZ_PTJC01000005.1"/>
</dbReference>
<evidence type="ECO:0000256" key="2">
    <source>
        <dbReference type="ARBA" id="ARBA00013090"/>
    </source>
</evidence>
<dbReference type="Pfam" id="PF01177">
    <property type="entry name" value="Asp_Glu_race"/>
    <property type="match status" value="1"/>
</dbReference>
<evidence type="ECO:0000313" key="9">
    <source>
        <dbReference type="Proteomes" id="UP000237662"/>
    </source>
</evidence>
<organism evidence="8 9">
    <name type="scientific">Neolewinella xylanilytica</name>
    <dbReference type="NCBI Taxonomy" id="1514080"/>
    <lineage>
        <taxon>Bacteria</taxon>
        <taxon>Pseudomonadati</taxon>
        <taxon>Bacteroidota</taxon>
        <taxon>Saprospiria</taxon>
        <taxon>Saprospirales</taxon>
        <taxon>Lewinellaceae</taxon>
        <taxon>Neolewinella</taxon>
    </lineage>
</organism>
<dbReference type="InterPro" id="IPR018187">
    <property type="entry name" value="Asp/Glu_racemase_AS_1"/>
</dbReference>
<evidence type="ECO:0000256" key="1">
    <source>
        <dbReference type="ARBA" id="ARBA00001602"/>
    </source>
</evidence>
<feature type="active site" description="Proton donor/acceptor" evidence="7">
    <location>
        <position position="183"/>
    </location>
</feature>
<comment type="caution">
    <text evidence="8">The sequence shown here is derived from an EMBL/GenBank/DDBJ whole genome shotgun (WGS) entry which is preliminary data.</text>
</comment>
<evidence type="ECO:0000313" key="8">
    <source>
        <dbReference type="EMBL" id="PPK88407.1"/>
    </source>
</evidence>
<dbReference type="EC" id="5.1.1.3" evidence="2 7"/>
<dbReference type="PROSITE" id="PS00924">
    <property type="entry name" value="ASP_GLU_RACEMASE_2"/>
    <property type="match status" value="1"/>
</dbReference>
<evidence type="ECO:0000256" key="7">
    <source>
        <dbReference type="HAMAP-Rule" id="MF_00258"/>
    </source>
</evidence>
<dbReference type="GO" id="GO:0008881">
    <property type="term" value="F:glutamate racemase activity"/>
    <property type="evidence" value="ECO:0007669"/>
    <property type="project" value="UniProtKB-UniRule"/>
</dbReference>
<dbReference type="UniPathway" id="UPA00219"/>
<comment type="function">
    <text evidence="7">Provides the (R)-glutamate required for cell wall biosynthesis.</text>
</comment>
<dbReference type="PROSITE" id="PS00923">
    <property type="entry name" value="ASP_GLU_RACEMASE_1"/>
    <property type="match status" value="1"/>
</dbReference>
<feature type="binding site" evidence="7">
    <location>
        <begin position="184"/>
        <end position="185"/>
    </location>
    <ligand>
        <name>substrate</name>
    </ligand>
</feature>